<dbReference type="RefSeq" id="WP_282839138.1">
    <property type="nucleotide sequence ID" value="NZ_JASCXW010000009.1"/>
</dbReference>
<sequence>MNLEQIKRKKAIYETWFIIFIIITALSFILFMTNPLLMIGFIIGGLGASAMTGMLKKLSNHFKNVYVREVLDKLIPGCKYEPERGLESSYVYDSKILKREDRYHSEDYLEGYISGKHFISADVHLRDVRRSGKSTTVVTVFQGRFFEIEFNKKFENDVYIMPNRTLLFGLFEGMKRVELEYIVFNQTFDVFSKDQHSAFYLLKPRFMEKLLEFSNIAKRTMFGFRAKKVMIALDTRVDSFDLKMFKDIDTQFFDEIKKEVKLIEDLIELIS</sequence>
<dbReference type="Pfam" id="PF11335">
    <property type="entry name" value="DUF3137"/>
    <property type="match status" value="1"/>
</dbReference>
<keyword evidence="1" id="KW-0812">Transmembrane</keyword>
<evidence type="ECO:0000313" key="3">
    <source>
        <dbReference type="Proteomes" id="UP001431532"/>
    </source>
</evidence>
<keyword evidence="1" id="KW-1133">Transmembrane helix</keyword>
<keyword evidence="3" id="KW-1185">Reference proteome</keyword>
<protein>
    <submittedName>
        <fullName evidence="2">DUF3137 domain-containing protein</fullName>
    </submittedName>
</protein>
<keyword evidence="1" id="KW-0472">Membrane</keyword>
<feature type="transmembrane region" description="Helical" evidence="1">
    <location>
        <begin position="37"/>
        <end position="55"/>
    </location>
</feature>
<feature type="transmembrane region" description="Helical" evidence="1">
    <location>
        <begin position="12"/>
        <end position="31"/>
    </location>
</feature>
<gene>
    <name evidence="2" type="ORF">QJ521_03975</name>
</gene>
<evidence type="ECO:0000313" key="2">
    <source>
        <dbReference type="EMBL" id="MDI6452717.1"/>
    </source>
</evidence>
<evidence type="ECO:0000256" key="1">
    <source>
        <dbReference type="SAM" id="Phobius"/>
    </source>
</evidence>
<accession>A0AAW6U478</accession>
<reference evidence="2" key="1">
    <citation type="submission" date="2023-05" db="EMBL/GenBank/DDBJ databases">
        <title>Mariniplasma microaerophilum sp. nov., a novel anaerobic mollicute isolated from terrestrial mud volcano, Taman Peninsula, Russia.</title>
        <authorList>
            <person name="Khomyakova M.A."/>
            <person name="Merkel A.Y."/>
            <person name="Slobodkin A.I."/>
        </authorList>
    </citation>
    <scope>NUCLEOTIDE SEQUENCE</scope>
    <source>
        <strain evidence="2">M4Ah</strain>
    </source>
</reference>
<proteinExistence type="predicted"/>
<comment type="caution">
    <text evidence="2">The sequence shown here is derived from an EMBL/GenBank/DDBJ whole genome shotgun (WGS) entry which is preliminary data.</text>
</comment>
<dbReference type="InterPro" id="IPR021484">
    <property type="entry name" value="DUF3137"/>
</dbReference>
<organism evidence="2 3">
    <name type="scientific">Peloplasma aerotolerans</name>
    <dbReference type="NCBI Taxonomy" id="3044389"/>
    <lineage>
        <taxon>Bacteria</taxon>
        <taxon>Bacillati</taxon>
        <taxon>Mycoplasmatota</taxon>
        <taxon>Mollicutes</taxon>
        <taxon>Acholeplasmatales</taxon>
        <taxon>Acholeplasmataceae</taxon>
        <taxon>Peloplasma</taxon>
    </lineage>
</organism>
<name>A0AAW6U478_9MOLU</name>
<dbReference type="Proteomes" id="UP001431532">
    <property type="component" value="Unassembled WGS sequence"/>
</dbReference>
<dbReference type="AlphaFoldDB" id="A0AAW6U478"/>
<dbReference type="EMBL" id="JASCXW010000009">
    <property type="protein sequence ID" value="MDI6452717.1"/>
    <property type="molecule type" value="Genomic_DNA"/>
</dbReference>